<dbReference type="OrthoDB" id="3627010at2"/>
<dbReference type="GO" id="GO:0008686">
    <property type="term" value="F:3,4-dihydroxy-2-butanone-4-phosphate synthase activity"/>
    <property type="evidence" value="ECO:0007669"/>
    <property type="project" value="UniProtKB-EC"/>
</dbReference>
<dbReference type="InterPro" id="IPR017945">
    <property type="entry name" value="DHBP_synth_RibB-like_a/b_dom"/>
</dbReference>
<gene>
    <name evidence="6" type="ORF">SAMN05216377_120113</name>
</gene>
<reference evidence="6 7" key="1">
    <citation type="submission" date="2016-10" db="EMBL/GenBank/DDBJ databases">
        <authorList>
            <person name="de Groot N.N."/>
        </authorList>
    </citation>
    <scope>NUCLEOTIDE SEQUENCE [LARGE SCALE GENOMIC DNA]</scope>
    <source>
        <strain evidence="6 7">CGMCC 4.3143</strain>
    </source>
</reference>
<dbReference type="GO" id="GO:0005829">
    <property type="term" value="C:cytosol"/>
    <property type="evidence" value="ECO:0007669"/>
    <property type="project" value="TreeGrafter"/>
</dbReference>
<evidence type="ECO:0000256" key="5">
    <source>
        <dbReference type="ARBA" id="ARBA00022723"/>
    </source>
</evidence>
<dbReference type="InterPro" id="IPR000422">
    <property type="entry name" value="DHBP_synthase_RibB"/>
</dbReference>
<dbReference type="GO" id="GO:0009231">
    <property type="term" value="P:riboflavin biosynthetic process"/>
    <property type="evidence" value="ECO:0007669"/>
    <property type="project" value="UniProtKB-UniPathway"/>
</dbReference>
<evidence type="ECO:0000313" key="6">
    <source>
        <dbReference type="EMBL" id="SDH22892.1"/>
    </source>
</evidence>
<dbReference type="STRING" id="366584.SAMN05216377_120113"/>
<dbReference type="Pfam" id="PF00926">
    <property type="entry name" value="DHBP_synthase"/>
    <property type="match status" value="1"/>
</dbReference>
<keyword evidence="4" id="KW-0686">Riboflavin biosynthesis</keyword>
<keyword evidence="6" id="KW-0378">Hydrolase</keyword>
<dbReference type="AlphaFoldDB" id="A0A1G8APB5"/>
<dbReference type="SUPFAM" id="SSF55821">
    <property type="entry name" value="YrdC/RibB"/>
    <property type="match status" value="1"/>
</dbReference>
<dbReference type="EMBL" id="FNBE01000020">
    <property type="protein sequence ID" value="SDH22892.1"/>
    <property type="molecule type" value="Genomic_DNA"/>
</dbReference>
<comment type="function">
    <text evidence="1">Catalyzes the conversion of D-ribulose 5-phosphate to formate and 3,4-dihydroxy-2-butanone 4-phosphate.</text>
</comment>
<proteinExistence type="predicted"/>
<dbReference type="GO" id="GO:0046872">
    <property type="term" value="F:metal ion binding"/>
    <property type="evidence" value="ECO:0007669"/>
    <property type="project" value="UniProtKB-KW"/>
</dbReference>
<comment type="pathway">
    <text evidence="2">Cofactor biosynthesis; riboflavin biosynthesis; 2-hydroxy-3-oxobutyl phosphate from D-ribulose 5-phosphate: step 1/1.</text>
</comment>
<accession>A0A1G8APB5</accession>
<evidence type="ECO:0000256" key="4">
    <source>
        <dbReference type="ARBA" id="ARBA00022619"/>
    </source>
</evidence>
<evidence type="ECO:0000313" key="7">
    <source>
        <dbReference type="Proteomes" id="UP000198967"/>
    </source>
</evidence>
<evidence type="ECO:0000256" key="1">
    <source>
        <dbReference type="ARBA" id="ARBA00002284"/>
    </source>
</evidence>
<name>A0A1G8APB5_PSEOR</name>
<dbReference type="PANTHER" id="PTHR21327">
    <property type="entry name" value="GTP CYCLOHYDROLASE II-RELATED"/>
    <property type="match status" value="1"/>
</dbReference>
<evidence type="ECO:0000256" key="2">
    <source>
        <dbReference type="ARBA" id="ARBA00004904"/>
    </source>
</evidence>
<sequence>MTAALRADRAASSPIVEALFDGRPILVLGPAKGGVPMVGSAGSACVLLAAATATTDGVAWAVRHSTGLLRAVVEPERADALRLPPMSGVDRARRGNLQTASVDGVGTGTGISAASRAQTLRMLADPATGPDDLVVPGHVLVELAGTEVRPTPAGAVAEAAVRLCARAGLPPVAVLADVLDAAGEPLGPAGLRALADATSVPLLTVPVPVPERNLP</sequence>
<keyword evidence="7" id="KW-1185">Reference proteome</keyword>
<keyword evidence="5" id="KW-0479">Metal-binding</keyword>
<evidence type="ECO:0000256" key="3">
    <source>
        <dbReference type="ARBA" id="ARBA00012153"/>
    </source>
</evidence>
<dbReference type="Gene3D" id="3.90.870.10">
    <property type="entry name" value="DHBP synthase"/>
    <property type="match status" value="1"/>
</dbReference>
<dbReference type="Proteomes" id="UP000198967">
    <property type="component" value="Unassembled WGS sequence"/>
</dbReference>
<protein>
    <recommendedName>
        <fullName evidence="3">3,4-dihydroxy-2-butanone-4-phosphate synthase</fullName>
        <ecNumber evidence="3">4.1.99.12</ecNumber>
    </recommendedName>
</protein>
<dbReference type="GO" id="GO:0016787">
    <property type="term" value="F:hydrolase activity"/>
    <property type="evidence" value="ECO:0007669"/>
    <property type="project" value="UniProtKB-KW"/>
</dbReference>
<dbReference type="RefSeq" id="WP_093089257.1">
    <property type="nucleotide sequence ID" value="NZ_FNBE01000020.1"/>
</dbReference>
<dbReference type="EC" id="4.1.99.12" evidence="3"/>
<dbReference type="UniPathway" id="UPA00275">
    <property type="reaction ID" value="UER00399"/>
</dbReference>
<organism evidence="6 7">
    <name type="scientific">Pseudonocardia oroxyli</name>
    <dbReference type="NCBI Taxonomy" id="366584"/>
    <lineage>
        <taxon>Bacteria</taxon>
        <taxon>Bacillati</taxon>
        <taxon>Actinomycetota</taxon>
        <taxon>Actinomycetes</taxon>
        <taxon>Pseudonocardiales</taxon>
        <taxon>Pseudonocardiaceae</taxon>
        <taxon>Pseudonocardia</taxon>
    </lineage>
</organism>
<dbReference type="PANTHER" id="PTHR21327:SF18">
    <property type="entry name" value="3,4-DIHYDROXY-2-BUTANONE 4-PHOSPHATE SYNTHASE"/>
    <property type="match status" value="1"/>
</dbReference>